<dbReference type="SUPFAM" id="SSF53187">
    <property type="entry name" value="Zn-dependent exopeptidases"/>
    <property type="match status" value="1"/>
</dbReference>
<accession>A0A2T3P7W5</accession>
<comment type="caution">
    <text evidence="5">The sequence shown here is derived from an EMBL/GenBank/DDBJ whole genome shotgun (WGS) entry which is preliminary data.</text>
</comment>
<dbReference type="PANTHER" id="PTHR31817:SF0">
    <property type="entry name" value="CHROMOSOME UNDETERMINED SCAFFOLD_67, WHOLE GENOME SHOTGUN SEQUENCE"/>
    <property type="match status" value="1"/>
</dbReference>
<evidence type="ECO:0000256" key="4">
    <source>
        <dbReference type="ARBA" id="ARBA00023049"/>
    </source>
</evidence>
<dbReference type="Gene3D" id="3.40.630.40">
    <property type="entry name" value="Zn-dependent exopeptidases"/>
    <property type="match status" value="1"/>
</dbReference>
<dbReference type="RefSeq" id="WP_107302631.1">
    <property type="nucleotide sequence ID" value="NZ_AP024853.1"/>
</dbReference>
<reference evidence="5 6" key="1">
    <citation type="submission" date="2018-01" db="EMBL/GenBank/DDBJ databases">
        <title>Whole genome sequencing of Histamine producing bacteria.</title>
        <authorList>
            <person name="Butler K."/>
        </authorList>
    </citation>
    <scope>NUCLEOTIDE SEQUENCE [LARGE SCALE GENOMIC DNA]</scope>
    <source>
        <strain evidence="5 6">DSM 24669</strain>
    </source>
</reference>
<dbReference type="Pfam" id="PF05013">
    <property type="entry name" value="FGase"/>
    <property type="match status" value="1"/>
</dbReference>
<dbReference type="InterPro" id="IPR012548">
    <property type="entry name" value="MATCAP"/>
</dbReference>
<organism evidence="5 6">
    <name type="scientific">Photobacterium swingsii</name>
    <dbReference type="NCBI Taxonomy" id="680026"/>
    <lineage>
        <taxon>Bacteria</taxon>
        <taxon>Pseudomonadati</taxon>
        <taxon>Pseudomonadota</taxon>
        <taxon>Gammaproteobacteria</taxon>
        <taxon>Vibrionales</taxon>
        <taxon>Vibrionaceae</taxon>
        <taxon>Photobacterium</taxon>
    </lineage>
</organism>
<dbReference type="PANTHER" id="PTHR31817">
    <property type="match status" value="1"/>
</dbReference>
<evidence type="ECO:0000256" key="3">
    <source>
        <dbReference type="ARBA" id="ARBA00022801"/>
    </source>
</evidence>
<evidence type="ECO:0000256" key="1">
    <source>
        <dbReference type="ARBA" id="ARBA00001947"/>
    </source>
</evidence>
<evidence type="ECO:0000313" key="6">
    <source>
        <dbReference type="Proteomes" id="UP000240481"/>
    </source>
</evidence>
<comment type="cofactor">
    <cofactor evidence="1">
        <name>Zn(2+)</name>
        <dbReference type="ChEBI" id="CHEBI:29105"/>
    </cofactor>
</comment>
<sequence>MLQLTEQEVLDKIQHLVPFEAQLNDGSLTVRISEYQPYIATAIHHGHRFRTELMSKCELTEEERYYEEDPFTGDFISSLPIILQGEDSRYEYDLNRPSDQCIYDQAWGKDVWSTPLTDVEKNVSLDKHAKYYRILKCLIETLESKFGLCLIYDVHSYNYQRIETDTPTFNLGTQQINKKQWRKEIDECLSQLNNVELPNIAVSAKENDVFKGMGYQASFVKQHFKKTLILPIEVKKIFMNEVGGESFPLVIEKMKEAMKTVVTEHAAFTLRRKTKVKRLTSSHILASKLPREVLKLDRQLFSIARGVNTLSYINPTNLKQEKRRFLHKPFTYQPSFTYRQLDLDPYKFREQLYRLPVEDIRDADIQKMYRKTIDQLAVRIDLLTSIGTDEFLYNSLRYYGQPDDRDIANAKFILHACEYQEKEPATLNAKDAIAAFKAAAADYGLKCNVVGSKTLIARAMVSGRSIKVNVNSTFTERDLDALIQHELGVHLVTSVNADNQPLKVLKLGLPGNTHTQEGLAILCEHLSGSFPLHRLKTLALRVIAVDKMVNGESFGDTFHALKQDYKLSDDDAFTITARVYRGGGFTKDFLYLRGLKDALHCYHEQDLTSLFVGKTGFEFKPLLEELIARDILQKPAYMPKALTLETKADPVMDFLLNSIR</sequence>
<keyword evidence="3" id="KW-0378">Hydrolase</keyword>
<keyword evidence="2" id="KW-0645">Protease</keyword>
<keyword evidence="6" id="KW-1185">Reference proteome</keyword>
<dbReference type="NCBIfam" id="TIGR02421">
    <property type="entry name" value="QEGLA"/>
    <property type="match status" value="1"/>
</dbReference>
<dbReference type="GO" id="GO:0006508">
    <property type="term" value="P:proteolysis"/>
    <property type="evidence" value="ECO:0007669"/>
    <property type="project" value="UniProtKB-KW"/>
</dbReference>
<gene>
    <name evidence="5" type="ORF">C9I94_08415</name>
</gene>
<evidence type="ECO:0000313" key="5">
    <source>
        <dbReference type="EMBL" id="PSW24828.1"/>
    </source>
</evidence>
<name>A0A2T3P7W5_9GAMM</name>
<protein>
    <submittedName>
        <fullName evidence="5">Flavohemoglobin expression-modulating QEGLA motif protein</fullName>
    </submittedName>
</protein>
<keyword evidence="4" id="KW-0482">Metalloprotease</keyword>
<dbReference type="Proteomes" id="UP000240481">
    <property type="component" value="Unassembled WGS sequence"/>
</dbReference>
<dbReference type="SMART" id="SM01154">
    <property type="entry name" value="DUF1704"/>
    <property type="match status" value="1"/>
</dbReference>
<dbReference type="InterPro" id="IPR007709">
    <property type="entry name" value="N-FG_amidohydro"/>
</dbReference>
<dbReference type="Pfam" id="PF08014">
    <property type="entry name" value="MATCAP"/>
    <property type="match status" value="1"/>
</dbReference>
<dbReference type="GO" id="GO:0080164">
    <property type="term" value="P:regulation of nitric oxide metabolic process"/>
    <property type="evidence" value="ECO:0007669"/>
    <property type="project" value="TreeGrafter"/>
</dbReference>
<dbReference type="InterPro" id="IPR012656">
    <property type="entry name" value="CHP02421_QEGLA"/>
</dbReference>
<dbReference type="EMBL" id="PYLZ01000004">
    <property type="protein sequence ID" value="PSW24828.1"/>
    <property type="molecule type" value="Genomic_DNA"/>
</dbReference>
<dbReference type="OrthoDB" id="9785840at2"/>
<dbReference type="AlphaFoldDB" id="A0A2T3P7W5"/>
<dbReference type="GO" id="GO:0008237">
    <property type="term" value="F:metallopeptidase activity"/>
    <property type="evidence" value="ECO:0007669"/>
    <property type="project" value="UniProtKB-KW"/>
</dbReference>
<evidence type="ECO:0000256" key="2">
    <source>
        <dbReference type="ARBA" id="ARBA00022670"/>
    </source>
</evidence>
<proteinExistence type="predicted"/>